<dbReference type="Proteomes" id="UP000558070">
    <property type="component" value="Unassembled WGS sequence"/>
</dbReference>
<evidence type="ECO:0000313" key="2">
    <source>
        <dbReference type="Proteomes" id="UP000558070"/>
    </source>
</evidence>
<dbReference type="InterPro" id="IPR023211">
    <property type="entry name" value="DNA_pol_palm_dom_sf"/>
</dbReference>
<accession>A0A7X0ZJQ2</accession>
<evidence type="ECO:0000313" key="1">
    <source>
        <dbReference type="EMBL" id="MBC2288579.1"/>
    </source>
</evidence>
<dbReference type="EMBL" id="JAARZO010000005">
    <property type="protein sequence ID" value="MBC2288579.1"/>
    <property type="molecule type" value="Genomic_DNA"/>
</dbReference>
<dbReference type="SUPFAM" id="SSF53098">
    <property type="entry name" value="Ribonuclease H-like"/>
    <property type="match status" value="1"/>
</dbReference>
<protein>
    <submittedName>
        <fullName evidence="1">Uncharacterized protein</fullName>
    </submittedName>
</protein>
<dbReference type="Gene3D" id="3.90.1600.10">
    <property type="entry name" value="Palm domain of DNA polymerase"/>
    <property type="match status" value="1"/>
</dbReference>
<sequence>MIFYDFEVFKHDWMVCIVDTNTRKAQSFINDNEGFKSFYEKNKYEIWVGFNSRHYDQFILRGVILDLDLKELNDYIIKKRISGWKFSQLFYKVQLFNYDAKLSRDKSLKQLEAFMGHDIQETSVPFDIDRKLTTQELKDVEKYCLHDVYETIEVFMKESTEFNSHLALIQEFNLPIKHISKTQAQLAAIILDAKKQQDFEDDYDIILPSTLDIKKYSHVVDYFKNYTKDTNKDLETDIANVKHVFAAGGVHGAKKNCVHTCQVDELIIMADVDQLYPTMMIEYDLLSRGVSRPEKFEKILETSLKLKAEGRKKEREPYKRICNITYGAEGDKFNHMFDARNRLLVCVYGQLFMLDLIEKLEAISSFELIQSNTDGVLIKIKEKDFDMLDDIVFKWEKRTGLHMSFDFYQKVIQKDVNNYLIIDEEGNYKSTGAYVKQLSNLDYDLAIVNKAVVNYFVHNIPVENTIMRCQNLIEFQKVVKLTSKFEYATYNRKKQTEKVFRVFASTNENDGELRKVKKTGDKLSSQKIANTPVQCFIDNSDITGKKIPTDLDKNWYIKLAKKRIKDFEGGK</sequence>
<comment type="caution">
    <text evidence="1">The sequence shown here is derived from an EMBL/GenBank/DDBJ whole genome shotgun (WGS) entry which is preliminary data.</text>
</comment>
<dbReference type="InterPro" id="IPR012337">
    <property type="entry name" value="RNaseH-like_sf"/>
</dbReference>
<gene>
    <name evidence="1" type="ORF">HCB47_13240</name>
</gene>
<dbReference type="AlphaFoldDB" id="A0A7X0ZJQ2"/>
<organism evidence="1 2">
    <name type="scientific">Listeria farberi</name>
    <dbReference type="NCBI Taxonomy" id="2713500"/>
    <lineage>
        <taxon>Bacteria</taxon>
        <taxon>Bacillati</taxon>
        <taxon>Bacillota</taxon>
        <taxon>Bacilli</taxon>
        <taxon>Bacillales</taxon>
        <taxon>Listeriaceae</taxon>
        <taxon>Listeria</taxon>
    </lineage>
</organism>
<dbReference type="SUPFAM" id="SSF56672">
    <property type="entry name" value="DNA/RNA polymerases"/>
    <property type="match status" value="1"/>
</dbReference>
<reference evidence="1 2" key="1">
    <citation type="submission" date="2020-03" db="EMBL/GenBank/DDBJ databases">
        <title>Soil Listeria distribution.</title>
        <authorList>
            <person name="Liao J."/>
            <person name="Wiedmann M."/>
        </authorList>
    </citation>
    <scope>NUCLEOTIDE SEQUENCE [LARGE SCALE GENOMIC DNA]</scope>
    <source>
        <strain evidence="1 2">FSL L7-0072</strain>
    </source>
</reference>
<name>A0A7X0ZJQ2_9LIST</name>
<proteinExistence type="predicted"/>
<dbReference type="RefSeq" id="WP_185608148.1">
    <property type="nucleotide sequence ID" value="NZ_JAARZO010000005.1"/>
</dbReference>
<dbReference type="InterPro" id="IPR043502">
    <property type="entry name" value="DNA/RNA_pol_sf"/>
</dbReference>